<dbReference type="PROSITE" id="PS50157">
    <property type="entry name" value="ZINC_FINGER_C2H2_2"/>
    <property type="match status" value="6"/>
</dbReference>
<sequence>MLKRIKFNTIAELISSLFYLFLVLTFLLETMDNIHEVDLKPPTDIAFNNESFSVEHVKQENNAIEENLNGVSSDIKLEPKKIHLAHEERQTFSCVHCDKKYTRKQNLKHHIAISHIDSRLENSKKRVFRCGICGFQTLHRGSLRQHKPVHLAPEKRPLFACKHCDKKYTTKQNLNLHVEDNHIDSRTKKLNESQRKVYACAICSYKTLDKSHLNRHKSIHLALEERQMFICAQCDRKYKLKRSLQNHIKFHHIDSRSKEMQKKANICAICDYQTHYKNHLCIHQEIHLAPEERQMFACAPCNKKYTSKGGLQYHLDKYHMDSRNADCTSSTDEVVLDSLKIEMDELNSLLNDTKSPECVSATNEIKSDFIKTEPDDVTPIMNKDMHDDFKNIESVYIPNKVKLEDFIKMEPDDSVLFLDKDTDN</sequence>
<feature type="domain" description="C2H2-type" evidence="7">
    <location>
        <begin position="128"/>
        <end position="155"/>
    </location>
</feature>
<dbReference type="PANTHER" id="PTHR24379:SF121">
    <property type="entry name" value="C2H2-TYPE DOMAIN-CONTAINING PROTEIN"/>
    <property type="match status" value="1"/>
</dbReference>
<dbReference type="RefSeq" id="XP_030752926.1">
    <property type="nucleotide sequence ID" value="XM_030897066.1"/>
</dbReference>
<protein>
    <submittedName>
        <fullName evidence="9">PR domain zinc finger protein 5-like isoform X1</fullName>
    </submittedName>
</protein>
<name>A0A6J2XPC7_SITOR</name>
<feature type="domain" description="C2H2-type" evidence="7">
    <location>
        <begin position="229"/>
        <end position="257"/>
    </location>
</feature>
<dbReference type="KEGG" id="soy:115879989"/>
<evidence type="ECO:0000256" key="2">
    <source>
        <dbReference type="ARBA" id="ARBA00022737"/>
    </source>
</evidence>
<dbReference type="InterPro" id="IPR013087">
    <property type="entry name" value="Znf_C2H2_type"/>
</dbReference>
<dbReference type="GO" id="GO:0008270">
    <property type="term" value="F:zinc ion binding"/>
    <property type="evidence" value="ECO:0007669"/>
    <property type="project" value="UniProtKB-KW"/>
</dbReference>
<dbReference type="OrthoDB" id="3561125at2759"/>
<keyword evidence="8" id="KW-1185">Reference proteome</keyword>
<evidence type="ECO:0000256" key="1">
    <source>
        <dbReference type="ARBA" id="ARBA00022723"/>
    </source>
</evidence>
<accession>A0A6J2XPC7</accession>
<gene>
    <name evidence="9" type="primary">LOC115879989</name>
</gene>
<dbReference type="FunCoup" id="A0A6J2XPC7">
    <property type="interactions" value="2261"/>
</dbReference>
<evidence type="ECO:0000256" key="3">
    <source>
        <dbReference type="ARBA" id="ARBA00022771"/>
    </source>
</evidence>
<keyword evidence="2" id="KW-0677">Repeat</keyword>
<dbReference type="PROSITE" id="PS00028">
    <property type="entry name" value="ZINC_FINGER_C2H2_1"/>
    <property type="match status" value="4"/>
</dbReference>
<proteinExistence type="predicted"/>
<dbReference type="InParanoid" id="A0A6J2XPC7"/>
<dbReference type="PANTHER" id="PTHR24379">
    <property type="entry name" value="KRAB AND ZINC FINGER DOMAIN-CONTAINING"/>
    <property type="match status" value="1"/>
</dbReference>
<reference evidence="9" key="1">
    <citation type="submission" date="2025-08" db="UniProtKB">
        <authorList>
            <consortium name="RefSeq"/>
        </authorList>
    </citation>
    <scope>IDENTIFICATION</scope>
    <source>
        <tissue evidence="9">Gonads</tissue>
    </source>
</reference>
<dbReference type="SUPFAM" id="SSF57667">
    <property type="entry name" value="beta-beta-alpha zinc fingers"/>
    <property type="match status" value="3"/>
</dbReference>
<dbReference type="Proteomes" id="UP000504635">
    <property type="component" value="Unplaced"/>
</dbReference>
<dbReference type="GeneID" id="115879989"/>
<dbReference type="Pfam" id="PF00096">
    <property type="entry name" value="zf-C2H2"/>
    <property type="match status" value="2"/>
</dbReference>
<dbReference type="SMART" id="SM00355">
    <property type="entry name" value="ZnF_C2H2"/>
    <property type="match status" value="7"/>
</dbReference>
<feature type="domain" description="C2H2-type" evidence="7">
    <location>
        <begin position="296"/>
        <end position="324"/>
    </location>
</feature>
<evidence type="ECO:0000256" key="5">
    <source>
        <dbReference type="PROSITE-ProRule" id="PRU00042"/>
    </source>
</evidence>
<organism evidence="8 9">
    <name type="scientific">Sitophilus oryzae</name>
    <name type="common">Rice weevil</name>
    <name type="synonym">Curculio oryzae</name>
    <dbReference type="NCBI Taxonomy" id="7048"/>
    <lineage>
        <taxon>Eukaryota</taxon>
        <taxon>Metazoa</taxon>
        <taxon>Ecdysozoa</taxon>
        <taxon>Arthropoda</taxon>
        <taxon>Hexapoda</taxon>
        <taxon>Insecta</taxon>
        <taxon>Pterygota</taxon>
        <taxon>Neoptera</taxon>
        <taxon>Endopterygota</taxon>
        <taxon>Coleoptera</taxon>
        <taxon>Polyphaga</taxon>
        <taxon>Cucujiformia</taxon>
        <taxon>Curculionidae</taxon>
        <taxon>Dryophthorinae</taxon>
        <taxon>Sitophilus</taxon>
    </lineage>
</organism>
<dbReference type="InterPro" id="IPR036236">
    <property type="entry name" value="Znf_C2H2_sf"/>
</dbReference>
<evidence type="ECO:0000256" key="4">
    <source>
        <dbReference type="ARBA" id="ARBA00022833"/>
    </source>
</evidence>
<keyword evidence="6" id="KW-0472">Membrane</keyword>
<feature type="domain" description="C2H2-type" evidence="7">
    <location>
        <begin position="92"/>
        <end position="120"/>
    </location>
</feature>
<evidence type="ECO:0000256" key="6">
    <source>
        <dbReference type="SAM" id="Phobius"/>
    </source>
</evidence>
<keyword evidence="4" id="KW-0862">Zinc</keyword>
<dbReference type="Gene3D" id="3.30.160.60">
    <property type="entry name" value="Classic Zinc Finger"/>
    <property type="match status" value="4"/>
</dbReference>
<feature type="domain" description="C2H2-type" evidence="7">
    <location>
        <begin position="159"/>
        <end position="187"/>
    </location>
</feature>
<dbReference type="AlphaFoldDB" id="A0A6J2XPC7"/>
<keyword evidence="6" id="KW-1133">Transmembrane helix</keyword>
<evidence type="ECO:0000313" key="9">
    <source>
        <dbReference type="RefSeq" id="XP_030752926.1"/>
    </source>
</evidence>
<keyword evidence="6" id="KW-0812">Transmembrane</keyword>
<evidence type="ECO:0000259" key="7">
    <source>
        <dbReference type="PROSITE" id="PS50157"/>
    </source>
</evidence>
<evidence type="ECO:0000313" key="8">
    <source>
        <dbReference type="Proteomes" id="UP000504635"/>
    </source>
</evidence>
<feature type="transmembrane region" description="Helical" evidence="6">
    <location>
        <begin position="7"/>
        <end position="28"/>
    </location>
</feature>
<keyword evidence="3 5" id="KW-0863">Zinc-finger</keyword>
<keyword evidence="1" id="KW-0479">Metal-binding</keyword>
<feature type="domain" description="C2H2-type" evidence="7">
    <location>
        <begin position="198"/>
        <end position="225"/>
    </location>
</feature>